<dbReference type="InterPro" id="IPR000673">
    <property type="entry name" value="Sig_transdc_resp-reg_Me-estase"/>
</dbReference>
<feature type="active site" evidence="4">
    <location>
        <position position="12"/>
    </location>
</feature>
<dbReference type="PANTHER" id="PTHR42872">
    <property type="entry name" value="PROTEIN-GLUTAMATE METHYLESTERASE/PROTEIN-GLUTAMINE GLUTAMINASE"/>
    <property type="match status" value="1"/>
</dbReference>
<dbReference type="SUPFAM" id="SSF52738">
    <property type="entry name" value="Methylesterase CheB, C-terminal domain"/>
    <property type="match status" value="2"/>
</dbReference>
<reference evidence="6 7" key="1">
    <citation type="submission" date="2020-10" db="EMBL/GenBank/DDBJ databases">
        <authorList>
            <person name="Castelo-Branco R."/>
            <person name="Eusebio N."/>
            <person name="Adriana R."/>
            <person name="Vieira A."/>
            <person name="Brugerolle De Fraissinette N."/>
            <person name="Rezende De Castro R."/>
            <person name="Schneider M.P."/>
            <person name="Vasconcelos V."/>
            <person name="Leao P.N."/>
        </authorList>
    </citation>
    <scope>NUCLEOTIDE SEQUENCE [LARGE SCALE GENOMIC DNA]</scope>
    <source>
        <strain evidence="6 7">LEGE 06123</strain>
    </source>
</reference>
<sequence length="565" mass="60443">MLGCDIIVVGASAGGVEALEQLIRNLPPSLPAAIFIVLHIPAHSKSVLPSILNRCIKKHHKENSLLKAIHPKDGDAIQHNQIYIAPPDQHLLVKDGYIRLARGPKENSHRPAVDPLFRTAAKIYKQRVVGVILSGTLDDGTAGLMAIKQQGGIAIAQDPQETLYSGMPRSAIENVAVDHVLPVAKIASVLVELANKPQENTGAAAVSNEMEIEADMAELELGAMQRLERPGKPSSFGCPECGGVLWELKDGNLVRFRCRTGHAYSTNSLLAEQSEALEEALWNALRALEEKAALSQRLATQARDRDRPYSAQRFQTQGDDAQARATLVRQLLLKGEGNGKLPLVNGQVGSPEIVTPTPQEESNKELNPAAASFPIIAIGASAGGIKALSEVLSPLGADFPAAVTVVQHLYPHYRSHLAHILSQRIALPVKEAEQGDQLLPGKVYIAPPNKHLLVTANNTLCLSDAQLVHFVRPSADLLFESVAASFQQQAIAVILTGTGSDGAMGIRAIKHMGGKAIAQDRASSEFFGMPGAAIDTGSVDWVVPLQEIASVLTRLVTHAEEPLDL</sequence>
<dbReference type="Gene3D" id="3.40.50.180">
    <property type="entry name" value="Methylesterase CheB, C-terminal domain"/>
    <property type="match status" value="2"/>
</dbReference>
<gene>
    <name evidence="6" type="ORF">IQ230_05890</name>
</gene>
<evidence type="ECO:0000256" key="1">
    <source>
        <dbReference type="ARBA" id="ARBA00022801"/>
    </source>
</evidence>
<dbReference type="PROSITE" id="PS50122">
    <property type="entry name" value="CHEB"/>
    <property type="match status" value="2"/>
</dbReference>
<feature type="active site" evidence="4">
    <location>
        <position position="39"/>
    </location>
</feature>
<name>A0ABR9UNQ5_9CHRO</name>
<feature type="active site" evidence="4">
    <location>
        <position position="381"/>
    </location>
</feature>
<evidence type="ECO:0000313" key="6">
    <source>
        <dbReference type="EMBL" id="MBE9189899.1"/>
    </source>
</evidence>
<dbReference type="Pfam" id="PF01339">
    <property type="entry name" value="CheB_methylest"/>
    <property type="match status" value="2"/>
</dbReference>
<accession>A0ABR9UNQ5</accession>
<keyword evidence="7" id="KW-1185">Reference proteome</keyword>
<evidence type="ECO:0000256" key="3">
    <source>
        <dbReference type="ARBA" id="ARBA00048267"/>
    </source>
</evidence>
<dbReference type="RefSeq" id="WP_193931128.1">
    <property type="nucleotide sequence ID" value="NZ_CAWPMZ010000008.1"/>
</dbReference>
<feature type="domain" description="CheB-type methylesterase" evidence="5">
    <location>
        <begin position="1"/>
        <end position="197"/>
    </location>
</feature>
<feature type="active site" evidence="4">
    <location>
        <position position="408"/>
    </location>
</feature>
<keyword evidence="1 4" id="KW-0378">Hydrolase</keyword>
<dbReference type="Proteomes" id="UP000651156">
    <property type="component" value="Unassembled WGS sequence"/>
</dbReference>
<keyword evidence="4" id="KW-0145">Chemotaxis</keyword>
<dbReference type="InterPro" id="IPR035909">
    <property type="entry name" value="CheB_C"/>
</dbReference>
<evidence type="ECO:0000313" key="7">
    <source>
        <dbReference type="Proteomes" id="UP000651156"/>
    </source>
</evidence>
<comment type="caution">
    <text evidence="6">The sequence shown here is derived from an EMBL/GenBank/DDBJ whole genome shotgun (WGS) entry which is preliminary data.</text>
</comment>
<feature type="active site" evidence="4">
    <location>
        <position position="501"/>
    </location>
</feature>
<organism evidence="6 7">
    <name type="scientific">Gloeocapsopsis crepidinum LEGE 06123</name>
    <dbReference type="NCBI Taxonomy" id="588587"/>
    <lineage>
        <taxon>Bacteria</taxon>
        <taxon>Bacillati</taxon>
        <taxon>Cyanobacteriota</taxon>
        <taxon>Cyanophyceae</taxon>
        <taxon>Oscillatoriophycideae</taxon>
        <taxon>Chroococcales</taxon>
        <taxon>Chroococcaceae</taxon>
        <taxon>Gloeocapsopsis</taxon>
    </lineage>
</organism>
<proteinExistence type="predicted"/>
<comment type="catalytic activity">
    <reaction evidence="3">
        <text>[protein]-L-glutamate 5-O-methyl ester + H2O = L-glutamyl-[protein] + methanol + H(+)</text>
        <dbReference type="Rhea" id="RHEA:23236"/>
        <dbReference type="Rhea" id="RHEA-COMP:10208"/>
        <dbReference type="Rhea" id="RHEA-COMP:10311"/>
        <dbReference type="ChEBI" id="CHEBI:15377"/>
        <dbReference type="ChEBI" id="CHEBI:15378"/>
        <dbReference type="ChEBI" id="CHEBI:17790"/>
        <dbReference type="ChEBI" id="CHEBI:29973"/>
        <dbReference type="ChEBI" id="CHEBI:82795"/>
        <dbReference type="EC" id="3.1.1.61"/>
    </reaction>
</comment>
<protein>
    <recommendedName>
        <fullName evidence="2">protein-glutamate methylesterase</fullName>
        <ecNumber evidence="2">3.1.1.61</ecNumber>
    </recommendedName>
</protein>
<feature type="domain" description="CheB-type methylesterase" evidence="5">
    <location>
        <begin position="369"/>
        <end position="559"/>
    </location>
</feature>
<evidence type="ECO:0000256" key="2">
    <source>
        <dbReference type="ARBA" id="ARBA00039140"/>
    </source>
</evidence>
<dbReference type="CDD" id="cd16433">
    <property type="entry name" value="CheB"/>
    <property type="match status" value="2"/>
</dbReference>
<feature type="active site" evidence="4">
    <location>
        <position position="139"/>
    </location>
</feature>
<evidence type="ECO:0000259" key="5">
    <source>
        <dbReference type="PROSITE" id="PS50122"/>
    </source>
</evidence>
<evidence type="ECO:0000256" key="4">
    <source>
        <dbReference type="PROSITE-ProRule" id="PRU00050"/>
    </source>
</evidence>
<dbReference type="EMBL" id="JADEWN010000010">
    <property type="protein sequence ID" value="MBE9189899.1"/>
    <property type="molecule type" value="Genomic_DNA"/>
</dbReference>
<dbReference type="EC" id="3.1.1.61" evidence="2"/>
<dbReference type="PANTHER" id="PTHR42872:SF6">
    <property type="entry name" value="PROTEIN-GLUTAMATE METHYLESTERASE_PROTEIN-GLUTAMINE GLUTAMINASE"/>
    <property type="match status" value="1"/>
</dbReference>